<organism evidence="1 2">
    <name type="scientific">Antrodiella citrinella</name>
    <dbReference type="NCBI Taxonomy" id="2447956"/>
    <lineage>
        <taxon>Eukaryota</taxon>
        <taxon>Fungi</taxon>
        <taxon>Dikarya</taxon>
        <taxon>Basidiomycota</taxon>
        <taxon>Agaricomycotina</taxon>
        <taxon>Agaricomycetes</taxon>
        <taxon>Polyporales</taxon>
        <taxon>Steccherinaceae</taxon>
        <taxon>Antrodiella</taxon>
    </lineage>
</organism>
<protein>
    <recommendedName>
        <fullName evidence="3">F-box domain-containing protein</fullName>
    </recommendedName>
</protein>
<evidence type="ECO:0000313" key="1">
    <source>
        <dbReference type="EMBL" id="THH28027.1"/>
    </source>
</evidence>
<sequence length="432" mass="49190">MRIGFLNRLKPTSTSFDKPAEPQPPVTPIVLTYPSMKIPRIPPELTDRIIDHLHNDAPTLRSCSRVSKSWLPRSRYYSWHFVELNLKNWATFEHILREDPDIGYLVRALRTTVYFFEEKPNWVDENLPRIARWLPAVEELTLAGNGTYRAVPFHAFPAVRKLSVRECEFTDVNEFITLLHHLPVVEELFSDGVLVGSSASLAKLPKCLSRPKLRKIELHDTRLDPHLFWGWMTGEGMHEHVESIILLPQHKGALIPIGKFIDATGPRLKHFEIAMTALQLQGGYSGAFQSEVTYTAFELRRDLADVIGPFFNLASATGLRTIEFGSPADYASRYGSDDTSFSWISMMLAQTASPVIEEVTLSLSQGDLLGLGTAEWKHTVTTLLSDRFRTLKRVRMRILGPDKSSTDIRRILEMQLKSLEARKVLEFDMPEH</sequence>
<dbReference type="EMBL" id="SGPM01000207">
    <property type="protein sequence ID" value="THH28027.1"/>
    <property type="molecule type" value="Genomic_DNA"/>
</dbReference>
<reference evidence="1 2" key="1">
    <citation type="submission" date="2019-02" db="EMBL/GenBank/DDBJ databases">
        <title>Genome sequencing of the rare red list fungi Antrodiella citrinella (Flaviporus citrinellus).</title>
        <authorList>
            <person name="Buettner E."/>
            <person name="Kellner H."/>
        </authorList>
    </citation>
    <scope>NUCLEOTIDE SEQUENCE [LARGE SCALE GENOMIC DNA]</scope>
    <source>
        <strain evidence="1 2">DSM 108506</strain>
    </source>
</reference>
<gene>
    <name evidence="1" type="ORF">EUX98_g6163</name>
</gene>
<accession>A0A4S4MRK7</accession>
<evidence type="ECO:0008006" key="3">
    <source>
        <dbReference type="Google" id="ProtNLM"/>
    </source>
</evidence>
<dbReference type="Proteomes" id="UP000308730">
    <property type="component" value="Unassembled WGS sequence"/>
</dbReference>
<keyword evidence="2" id="KW-1185">Reference proteome</keyword>
<proteinExistence type="predicted"/>
<evidence type="ECO:0000313" key="2">
    <source>
        <dbReference type="Proteomes" id="UP000308730"/>
    </source>
</evidence>
<comment type="caution">
    <text evidence="1">The sequence shown here is derived from an EMBL/GenBank/DDBJ whole genome shotgun (WGS) entry which is preliminary data.</text>
</comment>
<name>A0A4S4MRK7_9APHY</name>
<dbReference type="AlphaFoldDB" id="A0A4S4MRK7"/>
<dbReference type="SUPFAM" id="SSF81383">
    <property type="entry name" value="F-box domain"/>
    <property type="match status" value="1"/>
</dbReference>
<dbReference type="InterPro" id="IPR036047">
    <property type="entry name" value="F-box-like_dom_sf"/>
</dbReference>
<dbReference type="OrthoDB" id="2921803at2759"/>